<protein>
    <submittedName>
        <fullName evidence="1">Uncharacterized protein</fullName>
    </submittedName>
</protein>
<reference evidence="1" key="1">
    <citation type="journal article" date="2014" name="Front. Microbiol.">
        <title>High frequency of phylogenetically diverse reductive dehalogenase-homologous genes in deep subseafloor sedimentary metagenomes.</title>
        <authorList>
            <person name="Kawai M."/>
            <person name="Futagami T."/>
            <person name="Toyoda A."/>
            <person name="Takaki Y."/>
            <person name="Nishi S."/>
            <person name="Hori S."/>
            <person name="Arai W."/>
            <person name="Tsubouchi T."/>
            <person name="Morono Y."/>
            <person name="Uchiyama I."/>
            <person name="Ito T."/>
            <person name="Fujiyama A."/>
            <person name="Inagaki F."/>
            <person name="Takami H."/>
        </authorList>
    </citation>
    <scope>NUCLEOTIDE SEQUENCE</scope>
    <source>
        <strain evidence="1">Expedition CK06-06</strain>
    </source>
</reference>
<accession>X0XNN0</accession>
<gene>
    <name evidence="1" type="ORF">S01H1_50013</name>
</gene>
<proteinExistence type="predicted"/>
<organism evidence="1">
    <name type="scientific">marine sediment metagenome</name>
    <dbReference type="NCBI Taxonomy" id="412755"/>
    <lineage>
        <taxon>unclassified sequences</taxon>
        <taxon>metagenomes</taxon>
        <taxon>ecological metagenomes</taxon>
    </lineage>
</organism>
<feature type="non-terminal residue" evidence="1">
    <location>
        <position position="1"/>
    </location>
</feature>
<name>X0XNN0_9ZZZZ</name>
<dbReference type="AlphaFoldDB" id="X0XNN0"/>
<evidence type="ECO:0000313" key="1">
    <source>
        <dbReference type="EMBL" id="GAG26551.1"/>
    </source>
</evidence>
<comment type="caution">
    <text evidence="1">The sequence shown here is derived from an EMBL/GenBank/DDBJ whole genome shotgun (WGS) entry which is preliminary data.</text>
</comment>
<sequence>QGVYNYNEYKNIVDNELDKGANISISAVKETGSSTITLSGTIKNISSSALENLIIQGMAFEDRGEKGLRSLVLDIFDGLTVSSIAPDEIISFSFTSDELSWLNESNVHGVIFVQAPDSPTKEILQAAYVE</sequence>
<dbReference type="EMBL" id="BARS01032205">
    <property type="protein sequence ID" value="GAG26551.1"/>
    <property type="molecule type" value="Genomic_DNA"/>
</dbReference>